<dbReference type="EMBL" id="JAWDGP010002824">
    <property type="protein sequence ID" value="KAK3779454.1"/>
    <property type="molecule type" value="Genomic_DNA"/>
</dbReference>
<name>A0AAE1A149_9GAST</name>
<evidence type="ECO:0000313" key="1">
    <source>
        <dbReference type="EMBL" id="KAK3779454.1"/>
    </source>
</evidence>
<dbReference type="AlphaFoldDB" id="A0AAE1A149"/>
<organism evidence="1 2">
    <name type="scientific">Elysia crispata</name>
    <name type="common">lettuce slug</name>
    <dbReference type="NCBI Taxonomy" id="231223"/>
    <lineage>
        <taxon>Eukaryota</taxon>
        <taxon>Metazoa</taxon>
        <taxon>Spiralia</taxon>
        <taxon>Lophotrochozoa</taxon>
        <taxon>Mollusca</taxon>
        <taxon>Gastropoda</taxon>
        <taxon>Heterobranchia</taxon>
        <taxon>Euthyneura</taxon>
        <taxon>Panpulmonata</taxon>
        <taxon>Sacoglossa</taxon>
        <taxon>Placobranchoidea</taxon>
        <taxon>Plakobranchidae</taxon>
        <taxon>Elysia</taxon>
    </lineage>
</organism>
<protein>
    <submittedName>
        <fullName evidence="1">Uncharacterized protein</fullName>
    </submittedName>
</protein>
<sequence>MVMWSEFLLLEHPSCQQLRLSCAQSLNVSGPFPNNTEPVGNFPHLVAGTNSLEEVEFHLTWISVPHLRSPVSFTDTRDQGVHLDFRTSPEMTCLFRRHQRSGCSPGSPYLT</sequence>
<keyword evidence="2" id="KW-1185">Reference proteome</keyword>
<accession>A0AAE1A149</accession>
<proteinExistence type="predicted"/>
<comment type="caution">
    <text evidence="1">The sequence shown here is derived from an EMBL/GenBank/DDBJ whole genome shotgun (WGS) entry which is preliminary data.</text>
</comment>
<gene>
    <name evidence="1" type="ORF">RRG08_045200</name>
</gene>
<evidence type="ECO:0000313" key="2">
    <source>
        <dbReference type="Proteomes" id="UP001283361"/>
    </source>
</evidence>
<reference evidence="1" key="1">
    <citation type="journal article" date="2023" name="G3 (Bethesda)">
        <title>A reference genome for the long-term kleptoplast-retaining sea slug Elysia crispata morphotype clarki.</title>
        <authorList>
            <person name="Eastman K.E."/>
            <person name="Pendleton A.L."/>
            <person name="Shaikh M.A."/>
            <person name="Suttiyut T."/>
            <person name="Ogas R."/>
            <person name="Tomko P."/>
            <person name="Gavelis G."/>
            <person name="Widhalm J.R."/>
            <person name="Wisecaver J.H."/>
        </authorList>
    </citation>
    <scope>NUCLEOTIDE SEQUENCE</scope>
    <source>
        <strain evidence="1">ECLA1</strain>
    </source>
</reference>
<dbReference type="Proteomes" id="UP001283361">
    <property type="component" value="Unassembled WGS sequence"/>
</dbReference>